<accession>A0AAQ3WSI3</accession>
<evidence type="ECO:0000313" key="1">
    <source>
        <dbReference type="EMBL" id="WVZ71841.1"/>
    </source>
</evidence>
<dbReference type="Proteomes" id="UP001341281">
    <property type="component" value="Chromosome 04"/>
</dbReference>
<sequence length="232" mass="25711">MQTTYDGYPSDDIDGPTMGSLWCRRRVLFGTNELLAYFHSPRMVTCRLRGLTLTLWDSSTSSMMIRCVGRPTLSKQWPFAHLKGSRPCVSATDAQPTCVQHLRRGARGASCAPSARLVPGACGSSKPTAATRALFVLSITIKYLTCSFDECHYLLARYNQTIGEPWAPRLAEFVAQWATATDDVVMEDRPHDDAAWVPPLVPPTQKSSCVAYATRVATTHTIDDGHVPYRER</sequence>
<evidence type="ECO:0000313" key="2">
    <source>
        <dbReference type="Proteomes" id="UP001341281"/>
    </source>
</evidence>
<name>A0AAQ3WSI3_PASNO</name>
<proteinExistence type="predicted"/>
<keyword evidence="2" id="KW-1185">Reference proteome</keyword>
<reference evidence="1 2" key="1">
    <citation type="submission" date="2024-02" db="EMBL/GenBank/DDBJ databases">
        <title>High-quality chromosome-scale genome assembly of Pensacola bahiagrass (Paspalum notatum Flugge var. saurae).</title>
        <authorList>
            <person name="Vega J.M."/>
            <person name="Podio M."/>
            <person name="Orjuela J."/>
            <person name="Siena L.A."/>
            <person name="Pessino S.C."/>
            <person name="Combes M.C."/>
            <person name="Mariac C."/>
            <person name="Albertini E."/>
            <person name="Pupilli F."/>
            <person name="Ortiz J.P.A."/>
            <person name="Leblanc O."/>
        </authorList>
    </citation>
    <scope>NUCLEOTIDE SEQUENCE [LARGE SCALE GENOMIC DNA]</scope>
    <source>
        <strain evidence="1">R1</strain>
        <tissue evidence="1">Leaf</tissue>
    </source>
</reference>
<organism evidence="1 2">
    <name type="scientific">Paspalum notatum var. saurae</name>
    <dbReference type="NCBI Taxonomy" id="547442"/>
    <lineage>
        <taxon>Eukaryota</taxon>
        <taxon>Viridiplantae</taxon>
        <taxon>Streptophyta</taxon>
        <taxon>Embryophyta</taxon>
        <taxon>Tracheophyta</taxon>
        <taxon>Spermatophyta</taxon>
        <taxon>Magnoliopsida</taxon>
        <taxon>Liliopsida</taxon>
        <taxon>Poales</taxon>
        <taxon>Poaceae</taxon>
        <taxon>PACMAD clade</taxon>
        <taxon>Panicoideae</taxon>
        <taxon>Andropogonodae</taxon>
        <taxon>Paspaleae</taxon>
        <taxon>Paspalinae</taxon>
        <taxon>Paspalum</taxon>
    </lineage>
</organism>
<dbReference type="EMBL" id="CP144748">
    <property type="protein sequence ID" value="WVZ71841.1"/>
    <property type="molecule type" value="Genomic_DNA"/>
</dbReference>
<dbReference type="AlphaFoldDB" id="A0AAQ3WSI3"/>
<gene>
    <name evidence="1" type="ORF">U9M48_020375</name>
</gene>
<protein>
    <submittedName>
        <fullName evidence="1">Uncharacterized protein</fullName>
    </submittedName>
</protein>